<organism evidence="2 3">
    <name type="scientific">Streptomyces koelreuteriae</name>
    <dbReference type="NCBI Taxonomy" id="2838015"/>
    <lineage>
        <taxon>Bacteria</taxon>
        <taxon>Bacillati</taxon>
        <taxon>Actinomycetota</taxon>
        <taxon>Actinomycetes</taxon>
        <taxon>Kitasatosporales</taxon>
        <taxon>Streptomycetaceae</taxon>
        <taxon>Streptomyces</taxon>
    </lineage>
</organism>
<feature type="transmembrane region" description="Helical" evidence="1">
    <location>
        <begin position="32"/>
        <end position="55"/>
    </location>
</feature>
<keyword evidence="1" id="KW-1133">Transmembrane helix</keyword>
<gene>
    <name evidence="2" type="ORF">KJK29_21805</name>
</gene>
<evidence type="ECO:0000313" key="2">
    <source>
        <dbReference type="EMBL" id="QWB28373.1"/>
    </source>
</evidence>
<evidence type="ECO:0000256" key="1">
    <source>
        <dbReference type="SAM" id="Phobius"/>
    </source>
</evidence>
<proteinExistence type="predicted"/>
<dbReference type="EMBL" id="CP075896">
    <property type="protein sequence ID" value="QWB28373.1"/>
    <property type="molecule type" value="Genomic_DNA"/>
</dbReference>
<name>A0ABX8G4B2_9ACTN</name>
<keyword evidence="1" id="KW-0812">Transmembrane</keyword>
<sequence>MAYAVPLAVLPSSIWRLPAALDDGTAPGERAYIILLSILSEALAFTAIGLIAPWGEVFPRRTPLLGGRRVPLRATVIASATAATLLTLGTTLTLVTQILGTTIRGDALPADFPGEAGGWQSAWFYACYAPLILWGPLLAVLTHAYWKRRRAGTPRSPGT</sequence>
<keyword evidence="1" id="KW-0472">Membrane</keyword>
<protein>
    <submittedName>
        <fullName evidence="2">Uncharacterized protein</fullName>
    </submittedName>
</protein>
<feature type="transmembrane region" description="Helical" evidence="1">
    <location>
        <begin position="76"/>
        <end position="103"/>
    </location>
</feature>
<reference evidence="3" key="1">
    <citation type="submission" date="2021-05" db="EMBL/GenBank/DDBJ databases">
        <title>Direct Submission.</title>
        <authorList>
            <person name="Li K."/>
            <person name="Gao J."/>
        </authorList>
    </citation>
    <scope>NUCLEOTIDE SEQUENCE [LARGE SCALE GENOMIC DNA]</scope>
    <source>
        <strain evidence="3">MG62</strain>
    </source>
</reference>
<dbReference type="Proteomes" id="UP000679629">
    <property type="component" value="Chromosome"/>
</dbReference>
<feature type="transmembrane region" description="Helical" evidence="1">
    <location>
        <begin position="123"/>
        <end position="146"/>
    </location>
</feature>
<accession>A0ABX8G4B2</accession>
<keyword evidence="3" id="KW-1185">Reference proteome</keyword>
<evidence type="ECO:0000313" key="3">
    <source>
        <dbReference type="Proteomes" id="UP000679629"/>
    </source>
</evidence>